<evidence type="ECO:0000256" key="10">
    <source>
        <dbReference type="ARBA" id="ARBA00023157"/>
    </source>
</evidence>
<dbReference type="EC" id="1.8.7.2" evidence="4"/>
<evidence type="ECO:0000313" key="14">
    <source>
        <dbReference type="EMBL" id="SFM55764.1"/>
    </source>
</evidence>
<evidence type="ECO:0000256" key="6">
    <source>
        <dbReference type="ARBA" id="ARBA00022723"/>
    </source>
</evidence>
<evidence type="ECO:0000256" key="4">
    <source>
        <dbReference type="ARBA" id="ARBA00012358"/>
    </source>
</evidence>
<dbReference type="GO" id="GO:0046872">
    <property type="term" value="F:metal ion binding"/>
    <property type="evidence" value="ECO:0007669"/>
    <property type="project" value="UniProtKB-KW"/>
</dbReference>
<evidence type="ECO:0000256" key="13">
    <source>
        <dbReference type="ARBA" id="ARBA00048150"/>
    </source>
</evidence>
<comment type="function">
    <text evidence="2">Catalytic subunit of the ferredoxin-thioredoxin reductase (FTR), which catalyzes the two-electron reduction of thioredoxins by the electrons provided by reduced ferredoxin.</text>
</comment>
<keyword evidence="5" id="KW-0004">4Fe-4S</keyword>
<keyword evidence="8" id="KW-0408">Iron</keyword>
<comment type="cofactor">
    <cofactor evidence="1">
        <name>[4Fe-4S] cluster</name>
        <dbReference type="ChEBI" id="CHEBI:49883"/>
    </cofactor>
</comment>
<dbReference type="AlphaFoldDB" id="A0A1I4RUK9"/>
<dbReference type="InterPro" id="IPR004209">
    <property type="entry name" value="FTR_bsu"/>
</dbReference>
<organism evidence="14 15">
    <name type="scientific">Methanolobus profundi</name>
    <dbReference type="NCBI Taxonomy" id="487685"/>
    <lineage>
        <taxon>Archaea</taxon>
        <taxon>Methanobacteriati</taxon>
        <taxon>Methanobacteriota</taxon>
        <taxon>Stenosarchaea group</taxon>
        <taxon>Methanomicrobia</taxon>
        <taxon>Methanosarcinales</taxon>
        <taxon>Methanosarcinaceae</taxon>
        <taxon>Methanolobus</taxon>
    </lineage>
</organism>
<evidence type="ECO:0000256" key="8">
    <source>
        <dbReference type="ARBA" id="ARBA00023004"/>
    </source>
</evidence>
<evidence type="ECO:0000256" key="5">
    <source>
        <dbReference type="ARBA" id="ARBA00022485"/>
    </source>
</evidence>
<dbReference type="Pfam" id="PF02943">
    <property type="entry name" value="FeThRed_B"/>
    <property type="match status" value="1"/>
</dbReference>
<protein>
    <recommendedName>
        <fullName evidence="4">ferredoxin:thioredoxin reductase</fullName>
        <ecNumber evidence="4">1.8.7.2</ecNumber>
    </recommendedName>
    <alternativeName>
        <fullName evidence="12">Ferredoxin-thioredoxin reductase subunit B</fullName>
    </alternativeName>
</protein>
<reference evidence="15" key="1">
    <citation type="submission" date="2016-10" db="EMBL/GenBank/DDBJ databases">
        <authorList>
            <person name="Varghese N."/>
            <person name="Submissions S."/>
        </authorList>
    </citation>
    <scope>NUCLEOTIDE SEQUENCE [LARGE SCALE GENOMIC DNA]</scope>
    <source>
        <strain evidence="15">Mob M</strain>
    </source>
</reference>
<evidence type="ECO:0000256" key="12">
    <source>
        <dbReference type="ARBA" id="ARBA00030295"/>
    </source>
</evidence>
<dbReference type="STRING" id="487685.SAMN04488696_1585"/>
<dbReference type="RefSeq" id="WP_091935810.1">
    <property type="nucleotide sequence ID" value="NZ_FOUJ01000003.1"/>
</dbReference>
<evidence type="ECO:0000256" key="2">
    <source>
        <dbReference type="ARBA" id="ARBA00003945"/>
    </source>
</evidence>
<evidence type="ECO:0000256" key="7">
    <source>
        <dbReference type="ARBA" id="ARBA00023002"/>
    </source>
</evidence>
<dbReference type="EMBL" id="FOUJ01000003">
    <property type="protein sequence ID" value="SFM55764.1"/>
    <property type="molecule type" value="Genomic_DNA"/>
</dbReference>
<sequence length="92" mass="10683">MTDLAPIMEKTHEWASKYAQKKGFILNPDEEALNMVIEGLSRNKQEHGKQYCPCRLRTGNEDEDRKIICPCIFHHDEIENDGSCHCSLFFKV</sequence>
<dbReference type="Gene3D" id="3.90.460.10">
    <property type="entry name" value="Ferredoxin thioredoxin reductase catalytic beta subunit"/>
    <property type="match status" value="1"/>
</dbReference>
<gene>
    <name evidence="14" type="ORF">SAMN04488696_1585</name>
</gene>
<evidence type="ECO:0000256" key="9">
    <source>
        <dbReference type="ARBA" id="ARBA00023014"/>
    </source>
</evidence>
<keyword evidence="9" id="KW-0411">Iron-sulfur</keyword>
<dbReference type="InterPro" id="IPR036644">
    <property type="entry name" value="FTR_bsu_sf"/>
</dbReference>
<accession>A0A1I4RUK9</accession>
<keyword evidence="7" id="KW-0560">Oxidoreductase</keyword>
<comment type="catalytic activity">
    <reaction evidence="13">
        <text>[thioredoxin]-disulfide + 2 reduced [2Fe-2S]-[ferredoxin] + 2 H(+) = [thioredoxin]-dithiol + 2 oxidized [2Fe-2S]-[ferredoxin]</text>
        <dbReference type="Rhea" id="RHEA:42336"/>
        <dbReference type="Rhea" id="RHEA-COMP:10000"/>
        <dbReference type="Rhea" id="RHEA-COMP:10001"/>
        <dbReference type="Rhea" id="RHEA-COMP:10698"/>
        <dbReference type="Rhea" id="RHEA-COMP:10700"/>
        <dbReference type="ChEBI" id="CHEBI:15378"/>
        <dbReference type="ChEBI" id="CHEBI:29950"/>
        <dbReference type="ChEBI" id="CHEBI:33737"/>
        <dbReference type="ChEBI" id="CHEBI:33738"/>
        <dbReference type="ChEBI" id="CHEBI:50058"/>
        <dbReference type="EC" id="1.8.7.2"/>
    </reaction>
</comment>
<comment type="similarity">
    <text evidence="3">Belongs to the ferredoxin thioredoxin reductase beta subunit family.</text>
</comment>
<evidence type="ECO:0000256" key="1">
    <source>
        <dbReference type="ARBA" id="ARBA00001966"/>
    </source>
</evidence>
<keyword evidence="10" id="KW-1015">Disulfide bond</keyword>
<dbReference type="PANTHER" id="PTHR35113:SF1">
    <property type="entry name" value="FERREDOXIN-THIOREDOXIN REDUCTASE CATALYTIC CHAIN, CHLOROPLASTIC"/>
    <property type="match status" value="1"/>
</dbReference>
<evidence type="ECO:0000313" key="15">
    <source>
        <dbReference type="Proteomes" id="UP000198535"/>
    </source>
</evidence>
<keyword evidence="6" id="KW-0479">Metal-binding</keyword>
<dbReference type="GO" id="GO:0016730">
    <property type="term" value="F:oxidoreductase activity, acting on iron-sulfur proteins as donors"/>
    <property type="evidence" value="ECO:0007669"/>
    <property type="project" value="InterPro"/>
</dbReference>
<evidence type="ECO:0000256" key="11">
    <source>
        <dbReference type="ARBA" id="ARBA00026011"/>
    </source>
</evidence>
<dbReference type="OrthoDB" id="45654at2157"/>
<dbReference type="Proteomes" id="UP000198535">
    <property type="component" value="Unassembled WGS sequence"/>
</dbReference>
<evidence type="ECO:0000256" key="3">
    <source>
        <dbReference type="ARBA" id="ARBA00007941"/>
    </source>
</evidence>
<comment type="subunit">
    <text evidence="11">Heterodimer of subunit A (variable subunit) and subunit B (catalytic subunit). Heterodimeric FTR forms a complex with ferredoxin and thioredoxin.</text>
</comment>
<dbReference type="GO" id="GO:0051539">
    <property type="term" value="F:4 iron, 4 sulfur cluster binding"/>
    <property type="evidence" value="ECO:0007669"/>
    <property type="project" value="UniProtKB-KW"/>
</dbReference>
<name>A0A1I4RUK9_9EURY</name>
<keyword evidence="15" id="KW-1185">Reference proteome</keyword>
<dbReference type="PANTHER" id="PTHR35113">
    <property type="entry name" value="FERREDOXIN-THIOREDOXIN REDUCTASE CATALYTIC CHAIN, CHLOROPLASTIC"/>
    <property type="match status" value="1"/>
</dbReference>
<proteinExistence type="inferred from homology"/>
<dbReference type="SUPFAM" id="SSF57662">
    <property type="entry name" value="Ferredoxin thioredoxin reductase (FTR), catalytic beta chain"/>
    <property type="match status" value="1"/>
</dbReference>